<dbReference type="NCBIfam" id="TIGR00133">
    <property type="entry name" value="gatB"/>
    <property type="match status" value="1"/>
</dbReference>
<reference evidence="12" key="1">
    <citation type="submission" date="2020-02" db="EMBL/GenBank/DDBJ databases">
        <authorList>
            <person name="Meier V. D."/>
        </authorList>
    </citation>
    <scope>NUCLEOTIDE SEQUENCE</scope>
    <source>
        <strain evidence="12">AVDCRST_MAG86</strain>
    </source>
</reference>
<dbReference type="InterPro" id="IPR042114">
    <property type="entry name" value="GatB_C_1"/>
</dbReference>
<dbReference type="InterPro" id="IPR003789">
    <property type="entry name" value="Asn/Gln_tRNA_amidoTrase-B-like"/>
</dbReference>
<dbReference type="HAMAP" id="MF_00121">
    <property type="entry name" value="GatB"/>
    <property type="match status" value="1"/>
</dbReference>
<dbReference type="GO" id="GO:0006412">
    <property type="term" value="P:translation"/>
    <property type="evidence" value="ECO:0007669"/>
    <property type="project" value="UniProtKB-UniRule"/>
</dbReference>
<evidence type="ECO:0000256" key="5">
    <source>
        <dbReference type="ARBA" id="ARBA00022840"/>
    </source>
</evidence>
<dbReference type="InterPro" id="IPR017958">
    <property type="entry name" value="Gln-tRNA_amidoTrfase_suB_CS"/>
</dbReference>
<name>A0A6J4VLX6_9DEIN</name>
<dbReference type="GO" id="GO:0050567">
    <property type="term" value="F:glutaminyl-tRNA synthase (glutamine-hydrolyzing) activity"/>
    <property type="evidence" value="ECO:0007669"/>
    <property type="project" value="UniProtKB-UniRule"/>
</dbReference>
<comment type="subunit">
    <text evidence="2 10">Heterotrimer of A, B and C subunits.</text>
</comment>
<keyword evidence="4 10" id="KW-0547">Nucleotide-binding</keyword>
<dbReference type="AlphaFoldDB" id="A0A6J4VLX6"/>
<dbReference type="Gene3D" id="1.10.10.410">
    <property type="match status" value="1"/>
</dbReference>
<dbReference type="SMART" id="SM00845">
    <property type="entry name" value="GatB_Yqey"/>
    <property type="match status" value="1"/>
</dbReference>
<dbReference type="InterPro" id="IPR017959">
    <property type="entry name" value="Asn/Gln-tRNA_amidoTrfase_suB/E"/>
</dbReference>
<dbReference type="NCBIfam" id="NF004014">
    <property type="entry name" value="PRK05477.1-4"/>
    <property type="match status" value="1"/>
</dbReference>
<dbReference type="InterPro" id="IPR023168">
    <property type="entry name" value="GatB_Yqey_C_2"/>
</dbReference>
<sequence length="470" mass="51095">MSEFEPVIGLEVHLALSTKSKMFCGCPAETFGSAPNTHTCPVCLGLPGSLPTINRAAFDKALMFALALGCSVPERTQFHRKNYFYPDAPKNYQISQYDHPVGEHGFIELGGRRVGVTRCHVEEDAGRSQHPLYAPYSLVDLNRAGAPLLEMVTEPDLRTPEEAREFLNKVRAIARALGVSDANPEEGKLRADVNVSVRRPGAPFGTKVEVKNLNSFRSVQRALEFEIKRQSRILADSGSVRQDTLGWDEGGQKTYLMRTKEGEADYRYFPDPDLPPVRIDAAWLERLRADTPELPDAKEARYVGLGVRADTAALLAYDTELSSFFDRTLKTSGGNAQAVANWLGGDVTGYLNANGLTLETSKLTPEHLARLVDLVERGTISGKVAKELLPDVIGGASPEALVRVRGLEQVTDASALGSVVDAVLAENPKLVDEAKANPKAVNALLGRVIKSTGGKAKPELVRELIVQKLG</sequence>
<dbReference type="EMBL" id="CADCWP010000268">
    <property type="protein sequence ID" value="CAA9582206.1"/>
    <property type="molecule type" value="Genomic_DNA"/>
</dbReference>
<dbReference type="SUPFAM" id="SSF55931">
    <property type="entry name" value="Glutamine synthetase/guanido kinase"/>
    <property type="match status" value="1"/>
</dbReference>
<proteinExistence type="inferred from homology"/>
<dbReference type="PROSITE" id="PS01234">
    <property type="entry name" value="GATB"/>
    <property type="match status" value="1"/>
</dbReference>
<keyword evidence="3 10" id="KW-0436">Ligase</keyword>
<dbReference type="InterPro" id="IPR006075">
    <property type="entry name" value="Asn/Gln-tRNA_Trfase_suB/E_cat"/>
</dbReference>
<protein>
    <recommendedName>
        <fullName evidence="10">Aspartyl/glutamyl-tRNA(Asn/Gln) amidotransferase subunit B</fullName>
        <shortName evidence="10">Asp/Glu-ADT subunit B</shortName>
        <ecNumber evidence="10">6.3.5.-</ecNumber>
    </recommendedName>
</protein>
<dbReference type="PANTHER" id="PTHR11659">
    <property type="entry name" value="GLUTAMYL-TRNA GLN AMIDOTRANSFERASE SUBUNIT B MITOCHONDRIAL AND PROKARYOTIC PET112-RELATED"/>
    <property type="match status" value="1"/>
</dbReference>
<dbReference type="Pfam" id="PF02637">
    <property type="entry name" value="GatB_Yqey"/>
    <property type="match status" value="1"/>
</dbReference>
<dbReference type="GO" id="GO:0070681">
    <property type="term" value="P:glutaminyl-tRNAGln biosynthesis via transamidation"/>
    <property type="evidence" value="ECO:0007669"/>
    <property type="project" value="TreeGrafter"/>
</dbReference>
<comment type="catalytic activity">
    <reaction evidence="9 10">
        <text>L-glutamyl-tRNA(Gln) + L-glutamine + ATP + H2O = L-glutaminyl-tRNA(Gln) + L-glutamate + ADP + phosphate + H(+)</text>
        <dbReference type="Rhea" id="RHEA:17521"/>
        <dbReference type="Rhea" id="RHEA-COMP:9681"/>
        <dbReference type="Rhea" id="RHEA-COMP:9684"/>
        <dbReference type="ChEBI" id="CHEBI:15377"/>
        <dbReference type="ChEBI" id="CHEBI:15378"/>
        <dbReference type="ChEBI" id="CHEBI:29985"/>
        <dbReference type="ChEBI" id="CHEBI:30616"/>
        <dbReference type="ChEBI" id="CHEBI:43474"/>
        <dbReference type="ChEBI" id="CHEBI:58359"/>
        <dbReference type="ChEBI" id="CHEBI:78520"/>
        <dbReference type="ChEBI" id="CHEBI:78521"/>
        <dbReference type="ChEBI" id="CHEBI:456216"/>
    </reaction>
</comment>
<comment type="similarity">
    <text evidence="1 10">Belongs to the GatB/GatE family. GatB subfamily.</text>
</comment>
<dbReference type="InterPro" id="IPR004413">
    <property type="entry name" value="GatB"/>
</dbReference>
<keyword evidence="5 10" id="KW-0067">ATP-binding</keyword>
<evidence type="ECO:0000256" key="1">
    <source>
        <dbReference type="ARBA" id="ARBA00005306"/>
    </source>
</evidence>
<dbReference type="GO" id="GO:0005524">
    <property type="term" value="F:ATP binding"/>
    <property type="evidence" value="ECO:0007669"/>
    <property type="project" value="UniProtKB-KW"/>
</dbReference>
<evidence type="ECO:0000256" key="2">
    <source>
        <dbReference type="ARBA" id="ARBA00011123"/>
    </source>
</evidence>
<evidence type="ECO:0000259" key="11">
    <source>
        <dbReference type="SMART" id="SM00845"/>
    </source>
</evidence>
<dbReference type="InterPro" id="IPR014746">
    <property type="entry name" value="Gln_synth/guanido_kin_cat_dom"/>
</dbReference>
<evidence type="ECO:0000256" key="6">
    <source>
        <dbReference type="ARBA" id="ARBA00022917"/>
    </source>
</evidence>
<evidence type="ECO:0000256" key="10">
    <source>
        <dbReference type="HAMAP-Rule" id="MF_00121"/>
    </source>
</evidence>
<evidence type="ECO:0000256" key="9">
    <source>
        <dbReference type="ARBA" id="ARBA00047913"/>
    </source>
</evidence>
<accession>A0A6J4VLX6</accession>
<organism evidence="12">
    <name type="scientific">uncultured Truepera sp</name>
    <dbReference type="NCBI Taxonomy" id="543023"/>
    <lineage>
        <taxon>Bacteria</taxon>
        <taxon>Thermotogati</taxon>
        <taxon>Deinococcota</taxon>
        <taxon>Deinococci</taxon>
        <taxon>Trueperales</taxon>
        <taxon>Trueperaceae</taxon>
        <taxon>Truepera</taxon>
        <taxon>environmental samples</taxon>
    </lineage>
</organism>
<comment type="catalytic activity">
    <reaction evidence="8 10">
        <text>L-aspartyl-tRNA(Asn) + L-glutamine + ATP + H2O = L-asparaginyl-tRNA(Asn) + L-glutamate + ADP + phosphate + 2 H(+)</text>
        <dbReference type="Rhea" id="RHEA:14513"/>
        <dbReference type="Rhea" id="RHEA-COMP:9674"/>
        <dbReference type="Rhea" id="RHEA-COMP:9677"/>
        <dbReference type="ChEBI" id="CHEBI:15377"/>
        <dbReference type="ChEBI" id="CHEBI:15378"/>
        <dbReference type="ChEBI" id="CHEBI:29985"/>
        <dbReference type="ChEBI" id="CHEBI:30616"/>
        <dbReference type="ChEBI" id="CHEBI:43474"/>
        <dbReference type="ChEBI" id="CHEBI:58359"/>
        <dbReference type="ChEBI" id="CHEBI:78515"/>
        <dbReference type="ChEBI" id="CHEBI:78516"/>
        <dbReference type="ChEBI" id="CHEBI:456216"/>
    </reaction>
</comment>
<comment type="function">
    <text evidence="7 10">Allows the formation of correctly charged Asn-tRNA(Asn) or Gln-tRNA(Gln) through the transamidation of misacylated Asp-tRNA(Asn) or Glu-tRNA(Gln) in organisms which lack either or both of asparaginyl-tRNA or glutaminyl-tRNA synthetases. The reaction takes place in the presence of glutamine and ATP through an activated phospho-Asp-tRNA(Asn) or phospho-Glu-tRNA(Gln).</text>
</comment>
<gene>
    <name evidence="10" type="primary">gatB</name>
    <name evidence="12" type="ORF">AVDCRST_MAG86-3000</name>
</gene>
<evidence type="ECO:0000256" key="7">
    <source>
        <dbReference type="ARBA" id="ARBA00024799"/>
    </source>
</evidence>
<keyword evidence="12" id="KW-0808">Transferase</keyword>
<evidence type="ECO:0000256" key="3">
    <source>
        <dbReference type="ARBA" id="ARBA00022598"/>
    </source>
</evidence>
<dbReference type="EC" id="6.3.5.-" evidence="10"/>
<dbReference type="SUPFAM" id="SSF89095">
    <property type="entry name" value="GatB/YqeY motif"/>
    <property type="match status" value="1"/>
</dbReference>
<evidence type="ECO:0000313" key="12">
    <source>
        <dbReference type="EMBL" id="CAA9582206.1"/>
    </source>
</evidence>
<dbReference type="NCBIfam" id="NF004012">
    <property type="entry name" value="PRK05477.1-2"/>
    <property type="match status" value="1"/>
</dbReference>
<dbReference type="Gene3D" id="1.10.150.380">
    <property type="entry name" value="GatB domain, N-terminal subdomain"/>
    <property type="match status" value="1"/>
</dbReference>
<feature type="domain" description="Asn/Gln amidotransferase" evidence="11">
    <location>
        <begin position="323"/>
        <end position="469"/>
    </location>
</feature>
<dbReference type="GO" id="GO:0016740">
    <property type="term" value="F:transferase activity"/>
    <property type="evidence" value="ECO:0007669"/>
    <property type="project" value="UniProtKB-KW"/>
</dbReference>
<evidence type="ECO:0000256" key="8">
    <source>
        <dbReference type="ARBA" id="ARBA00047380"/>
    </source>
</evidence>
<dbReference type="InterPro" id="IPR018027">
    <property type="entry name" value="Asn/Gln_amidotransferase"/>
</dbReference>
<keyword evidence="6 10" id="KW-0648">Protein biosynthesis</keyword>
<dbReference type="Pfam" id="PF02934">
    <property type="entry name" value="GatB_N"/>
    <property type="match status" value="1"/>
</dbReference>
<evidence type="ECO:0000256" key="4">
    <source>
        <dbReference type="ARBA" id="ARBA00022741"/>
    </source>
</evidence>
<dbReference type="PANTHER" id="PTHR11659:SF0">
    <property type="entry name" value="GLUTAMYL-TRNA(GLN) AMIDOTRANSFERASE SUBUNIT B, MITOCHONDRIAL"/>
    <property type="match status" value="1"/>
</dbReference>